<sequence>MDDCSSGSSGCSGVYIQSIFISITLALSVIAISHFHRYFRIANLSDFIDNYDEYIS</sequence>
<dbReference type="AlphaFoldDB" id="A0A6C0KV38"/>
<reference evidence="2" key="1">
    <citation type="journal article" date="2020" name="Nature">
        <title>Giant virus diversity and host interactions through global metagenomics.</title>
        <authorList>
            <person name="Schulz F."/>
            <person name="Roux S."/>
            <person name="Paez-Espino D."/>
            <person name="Jungbluth S."/>
            <person name="Walsh D.A."/>
            <person name="Denef V.J."/>
            <person name="McMahon K.D."/>
            <person name="Konstantinidis K.T."/>
            <person name="Eloe-Fadrosh E.A."/>
            <person name="Kyrpides N.C."/>
            <person name="Woyke T."/>
        </authorList>
    </citation>
    <scope>NUCLEOTIDE SEQUENCE</scope>
    <source>
        <strain evidence="2">GVMAG-S-3300013094-100</strain>
    </source>
</reference>
<keyword evidence="1" id="KW-0472">Membrane</keyword>
<protein>
    <submittedName>
        <fullName evidence="2">Uncharacterized protein</fullName>
    </submittedName>
</protein>
<evidence type="ECO:0000313" key="2">
    <source>
        <dbReference type="EMBL" id="QHU21006.1"/>
    </source>
</evidence>
<evidence type="ECO:0000256" key="1">
    <source>
        <dbReference type="SAM" id="Phobius"/>
    </source>
</evidence>
<keyword evidence="1" id="KW-1133">Transmembrane helix</keyword>
<dbReference type="EMBL" id="MN740977">
    <property type="protein sequence ID" value="QHU21006.1"/>
    <property type="molecule type" value="Genomic_DNA"/>
</dbReference>
<proteinExistence type="predicted"/>
<organism evidence="2">
    <name type="scientific">viral metagenome</name>
    <dbReference type="NCBI Taxonomy" id="1070528"/>
    <lineage>
        <taxon>unclassified sequences</taxon>
        <taxon>metagenomes</taxon>
        <taxon>organismal metagenomes</taxon>
    </lineage>
</organism>
<name>A0A6C0KV38_9ZZZZ</name>
<keyword evidence="1" id="KW-0812">Transmembrane</keyword>
<feature type="transmembrane region" description="Helical" evidence="1">
    <location>
        <begin position="15"/>
        <end position="35"/>
    </location>
</feature>
<accession>A0A6C0KV38</accession>